<dbReference type="AlphaFoldDB" id="A0AAV5S0L0"/>
<organism evidence="8 9">
    <name type="scientific">Maudiozyma humilis</name>
    <name type="common">Sour dough yeast</name>
    <name type="synonym">Kazachstania humilis</name>
    <dbReference type="NCBI Taxonomy" id="51915"/>
    <lineage>
        <taxon>Eukaryota</taxon>
        <taxon>Fungi</taxon>
        <taxon>Dikarya</taxon>
        <taxon>Ascomycota</taxon>
        <taxon>Saccharomycotina</taxon>
        <taxon>Saccharomycetes</taxon>
        <taxon>Saccharomycetales</taxon>
        <taxon>Saccharomycetaceae</taxon>
        <taxon>Maudiozyma</taxon>
    </lineage>
</organism>
<dbReference type="Proteomes" id="UP001377567">
    <property type="component" value="Unassembled WGS sequence"/>
</dbReference>
<reference evidence="8 9" key="1">
    <citation type="journal article" date="2023" name="Elife">
        <title>Identification of key yeast species and microbe-microbe interactions impacting larval growth of Drosophila in the wild.</title>
        <authorList>
            <person name="Mure A."/>
            <person name="Sugiura Y."/>
            <person name="Maeda R."/>
            <person name="Honda K."/>
            <person name="Sakurai N."/>
            <person name="Takahashi Y."/>
            <person name="Watada M."/>
            <person name="Katoh T."/>
            <person name="Gotoh A."/>
            <person name="Gotoh Y."/>
            <person name="Taniguchi I."/>
            <person name="Nakamura K."/>
            <person name="Hayashi T."/>
            <person name="Katayama T."/>
            <person name="Uemura T."/>
            <person name="Hattori Y."/>
        </authorList>
    </citation>
    <scope>NUCLEOTIDE SEQUENCE [LARGE SCALE GENOMIC DNA]</scope>
    <source>
        <strain evidence="8 9">KH-74</strain>
    </source>
</reference>
<evidence type="ECO:0000313" key="8">
    <source>
        <dbReference type="EMBL" id="GMM56467.1"/>
    </source>
</evidence>
<keyword evidence="9" id="KW-1185">Reference proteome</keyword>
<dbReference type="CDD" id="cd08048">
    <property type="entry name" value="HFD_TAF11"/>
    <property type="match status" value="1"/>
</dbReference>
<evidence type="ECO:0000256" key="6">
    <source>
        <dbReference type="SAM" id="MobiDB-lite"/>
    </source>
</evidence>
<evidence type="ECO:0000259" key="7">
    <source>
        <dbReference type="Pfam" id="PF04719"/>
    </source>
</evidence>
<feature type="region of interest" description="Disordered" evidence="6">
    <location>
        <begin position="286"/>
        <end position="309"/>
    </location>
</feature>
<dbReference type="Gene3D" id="1.10.20.10">
    <property type="entry name" value="Histone, subunit A"/>
    <property type="match status" value="1"/>
</dbReference>
<feature type="region of interest" description="Disordered" evidence="6">
    <location>
        <begin position="137"/>
        <end position="160"/>
    </location>
</feature>
<accession>A0AAV5S0L0</accession>
<gene>
    <name evidence="8" type="ORF">DAKH74_030830</name>
</gene>
<evidence type="ECO:0000256" key="1">
    <source>
        <dbReference type="ARBA" id="ARBA00004123"/>
    </source>
</evidence>
<keyword evidence="3" id="KW-0805">Transcription regulation</keyword>
<proteinExistence type="inferred from homology"/>
<protein>
    <submittedName>
        <fullName evidence="8">TATA-binding protein-associated factor</fullName>
    </submittedName>
</protein>
<dbReference type="PANTHER" id="PTHR13218:SF8">
    <property type="entry name" value="TRANSCRIPTION INITIATION FACTOR TFIID SUBUNIT 11"/>
    <property type="match status" value="1"/>
</dbReference>
<dbReference type="SUPFAM" id="SSF47113">
    <property type="entry name" value="Histone-fold"/>
    <property type="match status" value="1"/>
</dbReference>
<evidence type="ECO:0000256" key="5">
    <source>
        <dbReference type="ARBA" id="ARBA00023242"/>
    </source>
</evidence>
<evidence type="ECO:0000256" key="2">
    <source>
        <dbReference type="ARBA" id="ARBA00009788"/>
    </source>
</evidence>
<comment type="caution">
    <text evidence="8">The sequence shown here is derived from an EMBL/GenBank/DDBJ whole genome shotgun (WGS) entry which is preliminary data.</text>
</comment>
<evidence type="ECO:0000256" key="4">
    <source>
        <dbReference type="ARBA" id="ARBA00023163"/>
    </source>
</evidence>
<dbReference type="GO" id="GO:0016251">
    <property type="term" value="F:RNA polymerase II general transcription initiation factor activity"/>
    <property type="evidence" value="ECO:0007669"/>
    <property type="project" value="TreeGrafter"/>
</dbReference>
<dbReference type="InterPro" id="IPR009072">
    <property type="entry name" value="Histone-fold"/>
</dbReference>
<dbReference type="GO" id="GO:0051123">
    <property type="term" value="P:RNA polymerase II preinitiation complex assembly"/>
    <property type="evidence" value="ECO:0007669"/>
    <property type="project" value="InterPro"/>
</dbReference>
<comment type="subcellular location">
    <subcellularLocation>
        <location evidence="1">Nucleus</location>
    </subcellularLocation>
</comment>
<sequence length="396" mass="45429">MHRKATTLDNKPPNTQTQVLPTHICARRLAPHTMSEPQGPLDAIPKGNYQPLLTIANYYSTKQMIDQVLSEDQDYVAWKLKELRTGGTMNTFLNPQDYTFGPGNEEPPEAPANGINSVPEDLAFVSDIYKETREQQMQQAVQQAHSIEAEQDDNSASQQPLSHDDQFKLLVMNLDDEQSSRFEVFHRTSLNKGQVKKLATTVCNQTIGENLRVFLQAVGKVFAGEIIELALDVRHRWFVGRMVCEFDRRKEIAYRLKKYLKKLTILVEKNNSNTTENAAPNAEFNENDMFENDSVDENESDSYYDDEENEKKEVQVGNKLLKSDKNTQEVRLGLITRYNRLVKAFNTQDIGFDKYQNSPLLPEHIREAVRLYNLQKDTVVENSWRGQGEGNGMMFR</sequence>
<dbReference type="EMBL" id="BTGD01000008">
    <property type="protein sequence ID" value="GMM56467.1"/>
    <property type="molecule type" value="Genomic_DNA"/>
</dbReference>
<dbReference type="InterPro" id="IPR045127">
    <property type="entry name" value="TAF11-like"/>
</dbReference>
<keyword evidence="4" id="KW-0804">Transcription</keyword>
<dbReference type="Pfam" id="PF04719">
    <property type="entry name" value="TAFII28"/>
    <property type="match status" value="1"/>
</dbReference>
<feature type="compositionally biased region" description="Acidic residues" evidence="6">
    <location>
        <begin position="286"/>
        <end position="308"/>
    </location>
</feature>
<dbReference type="InterPro" id="IPR006809">
    <property type="entry name" value="TAFII28_dom"/>
</dbReference>
<keyword evidence="5" id="KW-0539">Nucleus</keyword>
<comment type="similarity">
    <text evidence="2">Belongs to the TAF11 family.</text>
</comment>
<dbReference type="PANTHER" id="PTHR13218">
    <property type="entry name" value="TRANSCRIPTION INITIATION FACTOR TFIID SUBUNIT 11-RELATED"/>
    <property type="match status" value="1"/>
</dbReference>
<evidence type="ECO:0000313" key="9">
    <source>
        <dbReference type="Proteomes" id="UP001377567"/>
    </source>
</evidence>
<dbReference type="GO" id="GO:0046982">
    <property type="term" value="F:protein heterodimerization activity"/>
    <property type="evidence" value="ECO:0007669"/>
    <property type="project" value="InterPro"/>
</dbReference>
<evidence type="ECO:0000256" key="3">
    <source>
        <dbReference type="ARBA" id="ARBA00023015"/>
    </source>
</evidence>
<dbReference type="GO" id="GO:0005669">
    <property type="term" value="C:transcription factor TFIID complex"/>
    <property type="evidence" value="ECO:0007669"/>
    <property type="project" value="InterPro"/>
</dbReference>
<name>A0AAV5S0L0_MAUHU</name>
<feature type="domain" description="TAFII28-like protein" evidence="7">
    <location>
        <begin position="169"/>
        <end position="237"/>
    </location>
</feature>